<proteinExistence type="predicted"/>
<organism evidence="1">
    <name type="scientific">bioreactor metagenome</name>
    <dbReference type="NCBI Taxonomy" id="1076179"/>
    <lineage>
        <taxon>unclassified sequences</taxon>
        <taxon>metagenomes</taxon>
        <taxon>ecological metagenomes</taxon>
    </lineage>
</organism>
<gene>
    <name evidence="1" type="ORF">SDC9_142011</name>
</gene>
<sequence length="73" mass="8595">MKQNPLPETKVSSEEFIEFDDTVFYTETLAKIYTEQGFYKRAIDVYAKLILLYPEKSSYFASLVQELKTKNNQ</sequence>
<evidence type="ECO:0000313" key="1">
    <source>
        <dbReference type="EMBL" id="MPM94862.1"/>
    </source>
</evidence>
<dbReference type="AlphaFoldDB" id="A0A645E2R0"/>
<dbReference type="EMBL" id="VSSQ01041441">
    <property type="protein sequence ID" value="MPM94862.1"/>
    <property type="molecule type" value="Genomic_DNA"/>
</dbReference>
<evidence type="ECO:0008006" key="2">
    <source>
        <dbReference type="Google" id="ProtNLM"/>
    </source>
</evidence>
<reference evidence="1" key="1">
    <citation type="submission" date="2019-08" db="EMBL/GenBank/DDBJ databases">
        <authorList>
            <person name="Kucharzyk K."/>
            <person name="Murdoch R.W."/>
            <person name="Higgins S."/>
            <person name="Loffler F."/>
        </authorList>
    </citation>
    <scope>NUCLEOTIDE SEQUENCE</scope>
</reference>
<name>A0A645E2R0_9ZZZZ</name>
<comment type="caution">
    <text evidence="1">The sequence shown here is derived from an EMBL/GenBank/DDBJ whole genome shotgun (WGS) entry which is preliminary data.</text>
</comment>
<accession>A0A645E2R0</accession>
<protein>
    <recommendedName>
        <fullName evidence="2">Tetratricopeptide repeat protein</fullName>
    </recommendedName>
</protein>